<proteinExistence type="predicted"/>
<feature type="transmembrane region" description="Helical" evidence="1">
    <location>
        <begin position="28"/>
        <end position="48"/>
    </location>
</feature>
<accession>A0A0A0JW55</accession>
<name>A0A0A0JW55_9MICO</name>
<comment type="caution">
    <text evidence="3">The sequence shown here is derived from an EMBL/GenBank/DDBJ whole genome shotgun (WGS) entry which is preliminary data.</text>
</comment>
<evidence type="ECO:0000313" key="4">
    <source>
        <dbReference type="Proteomes" id="UP000030013"/>
    </source>
</evidence>
<dbReference type="eggNOG" id="COG2311">
    <property type="taxonomic scope" value="Bacteria"/>
</dbReference>
<keyword evidence="1" id="KW-0472">Membrane</keyword>
<dbReference type="PANTHER" id="PTHR30590:SF3">
    <property type="entry name" value="HYPOTHETICAL MEMBRANE SPANNING PROTEIN"/>
    <property type="match status" value="1"/>
</dbReference>
<dbReference type="Pfam" id="PF04235">
    <property type="entry name" value="DUF418"/>
    <property type="match status" value="1"/>
</dbReference>
<dbReference type="AlphaFoldDB" id="A0A0A0JW55"/>
<feature type="transmembrane region" description="Helical" evidence="1">
    <location>
        <begin position="83"/>
        <end position="98"/>
    </location>
</feature>
<evidence type="ECO:0000259" key="2">
    <source>
        <dbReference type="Pfam" id="PF04235"/>
    </source>
</evidence>
<feature type="transmembrane region" description="Helical" evidence="1">
    <location>
        <begin position="105"/>
        <end position="123"/>
    </location>
</feature>
<reference evidence="3 4" key="1">
    <citation type="submission" date="2013-08" db="EMBL/GenBank/DDBJ databases">
        <title>The genome sequence of Knoellia aerolata.</title>
        <authorList>
            <person name="Zhu W."/>
            <person name="Wang G."/>
        </authorList>
    </citation>
    <scope>NUCLEOTIDE SEQUENCE [LARGE SCALE GENOMIC DNA]</scope>
    <source>
        <strain evidence="3 4">DSM 18566</strain>
    </source>
</reference>
<dbReference type="InterPro" id="IPR007349">
    <property type="entry name" value="DUF418"/>
</dbReference>
<dbReference type="EMBL" id="AVPL01000067">
    <property type="protein sequence ID" value="KGN39851.1"/>
    <property type="molecule type" value="Genomic_DNA"/>
</dbReference>
<dbReference type="Proteomes" id="UP000030013">
    <property type="component" value="Unassembled WGS sequence"/>
</dbReference>
<feature type="transmembrane region" description="Helical" evidence="1">
    <location>
        <begin position="60"/>
        <end position="77"/>
    </location>
</feature>
<protein>
    <recommendedName>
        <fullName evidence="2">DUF418 domain-containing protein</fullName>
    </recommendedName>
</protein>
<evidence type="ECO:0000256" key="1">
    <source>
        <dbReference type="SAM" id="Phobius"/>
    </source>
</evidence>
<dbReference type="STRING" id="1385519.N801_18700"/>
<keyword evidence="1" id="KW-0812">Transmembrane</keyword>
<dbReference type="InterPro" id="IPR052529">
    <property type="entry name" value="Bact_Transport_Assoc"/>
</dbReference>
<gene>
    <name evidence="3" type="ORF">N801_18700</name>
</gene>
<feature type="transmembrane region" description="Helical" evidence="1">
    <location>
        <begin position="286"/>
        <end position="307"/>
    </location>
</feature>
<dbReference type="PANTHER" id="PTHR30590">
    <property type="entry name" value="INNER MEMBRANE PROTEIN"/>
    <property type="match status" value="1"/>
</dbReference>
<organism evidence="3 4">
    <name type="scientific">Knoellia aerolata DSM 18566</name>
    <dbReference type="NCBI Taxonomy" id="1385519"/>
    <lineage>
        <taxon>Bacteria</taxon>
        <taxon>Bacillati</taxon>
        <taxon>Actinomycetota</taxon>
        <taxon>Actinomycetes</taxon>
        <taxon>Micrococcales</taxon>
        <taxon>Intrasporangiaceae</taxon>
        <taxon>Knoellia</taxon>
    </lineage>
</organism>
<feature type="transmembrane region" description="Helical" evidence="1">
    <location>
        <begin position="259"/>
        <end position="280"/>
    </location>
</feature>
<feature type="domain" description="DUF418" evidence="2">
    <location>
        <begin position="181"/>
        <end position="322"/>
    </location>
</feature>
<feature type="transmembrane region" description="Helical" evidence="1">
    <location>
        <begin position="227"/>
        <end position="247"/>
    </location>
</feature>
<sequence length="332" mass="36134">MALIGMMMINLGTVRSDGWFNKVWTLPFGRASILFVVLAGVGMSLFQASRQHHSGRWPVLLWRALIFLLGGLALQVLTPAVSVILPTYGVLFLGALLWRRLSDRALAAVTLLMLLVGPVIVLADQIPGEHKTRMPTLGETPSTILHSLFLSGAYPLLVWVVPFLAGMWLGRQNLRDRTLQRRMVILGAAAAVVAFVTGQMSAMILGARADSGWGRLLTGAAHGQMPLWLVSSIGSATFIIGGALYFWPKISRWALPLAHVGQLAFTLYVIHFFVIAAMGGRIESRVVGVPVTIGLVLSFTAFATLWVRRWGVGPLERILRAAWLANIAKGRA</sequence>
<keyword evidence="1" id="KW-1133">Transmembrane helix</keyword>
<evidence type="ECO:0000313" key="3">
    <source>
        <dbReference type="EMBL" id="KGN39851.1"/>
    </source>
</evidence>
<feature type="transmembrane region" description="Helical" evidence="1">
    <location>
        <begin position="143"/>
        <end position="164"/>
    </location>
</feature>
<keyword evidence="4" id="KW-1185">Reference proteome</keyword>
<feature type="transmembrane region" description="Helical" evidence="1">
    <location>
        <begin position="184"/>
        <end position="207"/>
    </location>
</feature>